<dbReference type="EMBL" id="CAKASE010000059">
    <property type="protein sequence ID" value="CAG9567992.1"/>
    <property type="molecule type" value="Genomic_DNA"/>
</dbReference>
<gene>
    <name evidence="1" type="ORF">DCHRY22_LOCUS8053</name>
</gene>
<dbReference type="Gene3D" id="2.130.10.10">
    <property type="entry name" value="YVTN repeat-like/Quinoprotein amine dehydrogenase"/>
    <property type="match status" value="2"/>
</dbReference>
<reference evidence="1" key="1">
    <citation type="submission" date="2021-09" db="EMBL/GenBank/DDBJ databases">
        <authorList>
            <person name="Martin H S."/>
        </authorList>
    </citation>
    <scope>NUCLEOTIDE SEQUENCE</scope>
</reference>
<sequence length="327" mass="37067">MTTNSLIQLPLEVLANIVIHLELNDIRNLMLTFPTVTRNDIRTNDISRFVVRDGVIVCGNRDGNVSVYEVNKDRQKPNLVSHIKNCHENGSIEVSAVERICNTIVTMSQNTPLICFWNFEDYKSHTNNKTYPNWSFPDSMKTIEIPHARGCRCVAVNNSRDKLAIGLNGNSRPVIVDVNMRIPIIHSEETICSQHLTRDIQWHDDNSVVFVSHSGRLQMIDVRSNDLAYETTDPFLSSLFCVKTDSNHAVVVGSAEYSRCVLFDLRSKHHVQMFFTQKKSSCIYSLDFDSTRLIAAADRGVAGLNFNVNPSTTQMRDYSQTFEVIHG</sequence>
<evidence type="ECO:0000313" key="1">
    <source>
        <dbReference type="EMBL" id="CAG9567992.1"/>
    </source>
</evidence>
<dbReference type="AlphaFoldDB" id="A0A8J2W3K3"/>
<accession>A0A8J2W3K3</accession>
<proteinExistence type="predicted"/>
<name>A0A8J2W3K3_9NEOP</name>
<dbReference type="OrthoDB" id="435188at2759"/>
<organism evidence="1 2">
    <name type="scientific">Danaus chrysippus</name>
    <name type="common">African queen</name>
    <dbReference type="NCBI Taxonomy" id="151541"/>
    <lineage>
        <taxon>Eukaryota</taxon>
        <taxon>Metazoa</taxon>
        <taxon>Ecdysozoa</taxon>
        <taxon>Arthropoda</taxon>
        <taxon>Hexapoda</taxon>
        <taxon>Insecta</taxon>
        <taxon>Pterygota</taxon>
        <taxon>Neoptera</taxon>
        <taxon>Endopterygota</taxon>
        <taxon>Lepidoptera</taxon>
        <taxon>Glossata</taxon>
        <taxon>Ditrysia</taxon>
        <taxon>Papilionoidea</taxon>
        <taxon>Nymphalidae</taxon>
        <taxon>Danainae</taxon>
        <taxon>Danaini</taxon>
        <taxon>Danaina</taxon>
        <taxon>Danaus</taxon>
        <taxon>Anosia</taxon>
    </lineage>
</organism>
<dbReference type="InterPro" id="IPR015943">
    <property type="entry name" value="WD40/YVTN_repeat-like_dom_sf"/>
</dbReference>
<keyword evidence="2" id="KW-1185">Reference proteome</keyword>
<comment type="caution">
    <text evidence="1">The sequence shown here is derived from an EMBL/GenBank/DDBJ whole genome shotgun (WGS) entry which is preliminary data.</text>
</comment>
<dbReference type="Proteomes" id="UP000789524">
    <property type="component" value="Unassembled WGS sequence"/>
</dbReference>
<dbReference type="InterPro" id="IPR036322">
    <property type="entry name" value="WD40_repeat_dom_sf"/>
</dbReference>
<protein>
    <submittedName>
        <fullName evidence="1">(African queen) hypothetical protein</fullName>
    </submittedName>
</protein>
<evidence type="ECO:0000313" key="2">
    <source>
        <dbReference type="Proteomes" id="UP000789524"/>
    </source>
</evidence>
<dbReference type="SUPFAM" id="SSF50978">
    <property type="entry name" value="WD40 repeat-like"/>
    <property type="match status" value="1"/>
</dbReference>